<dbReference type="GeneID" id="121396903"/>
<dbReference type="SMART" id="SM00217">
    <property type="entry name" value="WAP"/>
    <property type="match status" value="1"/>
</dbReference>
<accession>A0A1L8FB79</accession>
<dbReference type="GO" id="GO:0030414">
    <property type="term" value="F:peptidase inhibitor activity"/>
    <property type="evidence" value="ECO:0007669"/>
    <property type="project" value="InterPro"/>
</dbReference>
<dbReference type="InterPro" id="IPR008197">
    <property type="entry name" value="WAP_dom"/>
</dbReference>
<protein>
    <submittedName>
        <fullName evidence="2">Waprin-Phi2-like</fullName>
    </submittedName>
</protein>
<gene>
    <name evidence="2" type="primary">LOC121396903</name>
</gene>
<dbReference type="Gene3D" id="4.10.75.10">
    <property type="entry name" value="Elafin-like"/>
    <property type="match status" value="1"/>
</dbReference>
<name>A0A1L8FB79_XENLA</name>
<sequence length="100" mass="11468">MSARPLYIFLLLIVIAIWLDSCTAPRPKRRCPPAPSNARCWGHRKNKCGKDSDCKYWQKCCNNGCIWTCTNVYHGDTYVNPPANALPYPIYHIFGPPFNH</sequence>
<evidence type="ECO:0000313" key="2">
    <source>
        <dbReference type="RefSeq" id="XP_041428463.1"/>
    </source>
</evidence>
<dbReference type="InterPro" id="IPR036645">
    <property type="entry name" value="Elafin-like_sf"/>
</dbReference>
<proteinExistence type="predicted"/>
<keyword evidence="1" id="KW-1185">Reference proteome</keyword>
<dbReference type="PROSITE" id="PS51390">
    <property type="entry name" value="WAP"/>
    <property type="match status" value="1"/>
</dbReference>
<dbReference type="KEGG" id="xla:121396903"/>
<organism evidence="1 2">
    <name type="scientific">Xenopus laevis</name>
    <name type="common">African clawed frog</name>
    <dbReference type="NCBI Taxonomy" id="8355"/>
    <lineage>
        <taxon>Eukaryota</taxon>
        <taxon>Metazoa</taxon>
        <taxon>Chordata</taxon>
        <taxon>Craniata</taxon>
        <taxon>Vertebrata</taxon>
        <taxon>Euteleostomi</taxon>
        <taxon>Amphibia</taxon>
        <taxon>Batrachia</taxon>
        <taxon>Anura</taxon>
        <taxon>Pipoidea</taxon>
        <taxon>Pipidae</taxon>
        <taxon>Xenopodinae</taxon>
        <taxon>Xenopus</taxon>
        <taxon>Xenopus</taxon>
    </lineage>
</organism>
<dbReference type="PaxDb" id="8355-A0A1L8FB79"/>
<dbReference type="GO" id="GO:0005576">
    <property type="term" value="C:extracellular region"/>
    <property type="evidence" value="ECO:0007669"/>
    <property type="project" value="InterPro"/>
</dbReference>
<dbReference type="OrthoDB" id="5853592at2759"/>
<evidence type="ECO:0000313" key="1">
    <source>
        <dbReference type="Proteomes" id="UP000186698"/>
    </source>
</evidence>
<dbReference type="AlphaFoldDB" id="A0A1L8FB79"/>
<dbReference type="Proteomes" id="UP000186698">
    <property type="component" value="Chromosome 8L"/>
</dbReference>
<dbReference type="Pfam" id="PF00095">
    <property type="entry name" value="WAP"/>
    <property type="match status" value="1"/>
</dbReference>
<dbReference type="RefSeq" id="XP_041428463.1">
    <property type="nucleotide sequence ID" value="XM_041572529.1"/>
</dbReference>
<dbReference type="SUPFAM" id="SSF57256">
    <property type="entry name" value="Elafin-like"/>
    <property type="match status" value="1"/>
</dbReference>
<reference evidence="2" key="1">
    <citation type="submission" date="2025-08" db="UniProtKB">
        <authorList>
            <consortium name="RefSeq"/>
        </authorList>
    </citation>
    <scope>IDENTIFICATION</scope>
    <source>
        <strain evidence="2">J_2021</strain>
        <tissue evidence="2">Erythrocytes</tissue>
    </source>
</reference>